<dbReference type="GO" id="GO:0044550">
    <property type="term" value="P:secondary metabolite biosynthetic process"/>
    <property type="evidence" value="ECO:0007669"/>
    <property type="project" value="UniProtKB-ARBA"/>
</dbReference>
<dbReference type="InterPro" id="IPR010071">
    <property type="entry name" value="AA_adenyl_dom"/>
</dbReference>
<dbReference type="Proteomes" id="UP000641646">
    <property type="component" value="Unassembled WGS sequence"/>
</dbReference>
<dbReference type="FunFam" id="3.30.300.30:FF:000010">
    <property type="entry name" value="Enterobactin synthetase component F"/>
    <property type="match status" value="1"/>
</dbReference>
<dbReference type="FunFam" id="1.10.1200.10:FF:000005">
    <property type="entry name" value="Nonribosomal peptide synthetase 1"/>
    <property type="match status" value="1"/>
</dbReference>
<dbReference type="Pfam" id="PF00501">
    <property type="entry name" value="AMP-binding"/>
    <property type="match status" value="1"/>
</dbReference>
<dbReference type="InterPro" id="IPR025110">
    <property type="entry name" value="AMP-bd_C"/>
</dbReference>
<dbReference type="PANTHER" id="PTHR45527:SF1">
    <property type="entry name" value="FATTY ACID SYNTHASE"/>
    <property type="match status" value="1"/>
</dbReference>
<evidence type="ECO:0000256" key="1">
    <source>
        <dbReference type="ARBA" id="ARBA00001957"/>
    </source>
</evidence>
<dbReference type="CDD" id="cd19531">
    <property type="entry name" value="LCL_NRPS-like"/>
    <property type="match status" value="1"/>
</dbReference>
<keyword evidence="3" id="KW-0596">Phosphopantetheine</keyword>
<dbReference type="InterPro" id="IPR000873">
    <property type="entry name" value="AMP-dep_synth/lig_dom"/>
</dbReference>
<dbReference type="Pfam" id="PF00550">
    <property type="entry name" value="PP-binding"/>
    <property type="match status" value="1"/>
</dbReference>
<dbReference type="FunFam" id="2.30.38.10:FF:000001">
    <property type="entry name" value="Non-ribosomal peptide synthetase PvdI"/>
    <property type="match status" value="1"/>
</dbReference>
<dbReference type="Gene3D" id="3.30.559.10">
    <property type="entry name" value="Chloramphenicol acetyltransferase-like domain"/>
    <property type="match status" value="2"/>
</dbReference>
<gene>
    <name evidence="6" type="ORF">H6G03_21040</name>
</gene>
<dbReference type="Gene3D" id="2.30.38.10">
    <property type="entry name" value="Luciferase, Domain 3"/>
    <property type="match status" value="1"/>
</dbReference>
<dbReference type="SMART" id="SM00823">
    <property type="entry name" value="PKS_PP"/>
    <property type="match status" value="1"/>
</dbReference>
<dbReference type="Gene3D" id="3.30.559.30">
    <property type="entry name" value="Nonribosomal peptide synthetase, condensation domain"/>
    <property type="match status" value="2"/>
</dbReference>
<evidence type="ECO:0000256" key="3">
    <source>
        <dbReference type="ARBA" id="ARBA00022450"/>
    </source>
</evidence>
<evidence type="ECO:0000256" key="2">
    <source>
        <dbReference type="ARBA" id="ARBA00006432"/>
    </source>
</evidence>
<evidence type="ECO:0000259" key="5">
    <source>
        <dbReference type="PROSITE" id="PS50075"/>
    </source>
</evidence>
<dbReference type="InterPro" id="IPR045851">
    <property type="entry name" value="AMP-bd_C_sf"/>
</dbReference>
<dbReference type="SUPFAM" id="SSF56801">
    <property type="entry name" value="Acetyl-CoA synthetase-like"/>
    <property type="match status" value="1"/>
</dbReference>
<dbReference type="FunFam" id="3.40.50.12780:FF:000012">
    <property type="entry name" value="Non-ribosomal peptide synthetase"/>
    <property type="match status" value="1"/>
</dbReference>
<dbReference type="SUPFAM" id="SSF52777">
    <property type="entry name" value="CoA-dependent acyltransferases"/>
    <property type="match status" value="4"/>
</dbReference>
<comment type="cofactor">
    <cofactor evidence="1">
        <name>pantetheine 4'-phosphate</name>
        <dbReference type="ChEBI" id="CHEBI:47942"/>
    </cofactor>
</comment>
<dbReference type="EMBL" id="JACJPW010000057">
    <property type="protein sequence ID" value="MBD2183513.1"/>
    <property type="molecule type" value="Genomic_DNA"/>
</dbReference>
<dbReference type="GO" id="GO:0003824">
    <property type="term" value="F:catalytic activity"/>
    <property type="evidence" value="ECO:0007669"/>
    <property type="project" value="InterPro"/>
</dbReference>
<name>A0A926VI02_9CYAN</name>
<keyword evidence="7" id="KW-1185">Reference proteome</keyword>
<proteinExistence type="inferred from homology"/>
<organism evidence="6 7">
    <name type="scientific">Aerosakkonema funiforme FACHB-1375</name>
    <dbReference type="NCBI Taxonomy" id="2949571"/>
    <lineage>
        <taxon>Bacteria</taxon>
        <taxon>Bacillati</taxon>
        <taxon>Cyanobacteriota</taxon>
        <taxon>Cyanophyceae</taxon>
        <taxon>Oscillatoriophycideae</taxon>
        <taxon>Aerosakkonematales</taxon>
        <taxon>Aerosakkonemataceae</taxon>
        <taxon>Aerosakkonema</taxon>
    </lineage>
</organism>
<dbReference type="PANTHER" id="PTHR45527">
    <property type="entry name" value="NONRIBOSOMAL PEPTIDE SYNTHETASE"/>
    <property type="match status" value="1"/>
</dbReference>
<evidence type="ECO:0000256" key="4">
    <source>
        <dbReference type="ARBA" id="ARBA00022553"/>
    </source>
</evidence>
<evidence type="ECO:0000313" key="6">
    <source>
        <dbReference type="EMBL" id="MBD2183513.1"/>
    </source>
</evidence>
<dbReference type="InterPro" id="IPR001242">
    <property type="entry name" value="Condensation_dom"/>
</dbReference>
<dbReference type="InterPro" id="IPR009081">
    <property type="entry name" value="PP-bd_ACP"/>
</dbReference>
<dbReference type="PROSITE" id="PS00012">
    <property type="entry name" value="PHOSPHOPANTETHEINE"/>
    <property type="match status" value="1"/>
</dbReference>
<reference evidence="6" key="2">
    <citation type="submission" date="2020-08" db="EMBL/GenBank/DDBJ databases">
        <authorList>
            <person name="Chen M."/>
            <person name="Teng W."/>
            <person name="Zhao L."/>
            <person name="Hu C."/>
            <person name="Zhou Y."/>
            <person name="Han B."/>
            <person name="Song L."/>
            <person name="Shu W."/>
        </authorList>
    </citation>
    <scope>NUCLEOTIDE SEQUENCE</scope>
    <source>
        <strain evidence="6">FACHB-1375</strain>
    </source>
</reference>
<dbReference type="InterPro" id="IPR020845">
    <property type="entry name" value="AMP-binding_CS"/>
</dbReference>
<keyword evidence="4" id="KW-0597">Phosphoprotein</keyword>
<dbReference type="FunFam" id="3.30.559.10:FF:000012">
    <property type="entry name" value="Non-ribosomal peptide synthetase"/>
    <property type="match status" value="2"/>
</dbReference>
<comment type="similarity">
    <text evidence="2">Belongs to the ATP-dependent AMP-binding enzyme family.</text>
</comment>
<dbReference type="InterPro" id="IPR006162">
    <property type="entry name" value="Ppantetheine_attach_site"/>
</dbReference>
<dbReference type="CDD" id="cd05930">
    <property type="entry name" value="A_NRPS"/>
    <property type="match status" value="1"/>
</dbReference>
<sequence length="1555" mass="176849">MNQRNIEEIYPLSPMQQGMLFHSLYAPTSGMYVEQLTLQLNGNLDVVAFKQAWQEVVNRHSVLRTAFVWENLEKPLQVVGRQVSLPWQQVDWRELSTIKQQQQLEALLETEQKRGFELSKAPLMNFTLIQLAENSYQFIWNHHHLLLDGWSLPLIFKEVITFYAAFYIGKELYLEKPRPYRDYIAWLQQQNVTESEAFWREKLKGFTAPTAILSQPQITNKQSQIPSYDEQQLKLSAETTAALQSLVRKEQLTLNSIVQGAWALLLSRYSGEQDIVYGATVSGRPPTLAGAESMVGLFINTLPVRVWVDSHDFILPWLKQFQTQLVELRQYEYNSLIEIQAWSEVPRGVSLFDSIVVFENYPVDSAVRQLNSNLEMGNFRTFGKTNYPLTVTVIPDSELLLKIGYVCDRFHTDTIKRMLGHLETLLLNIVANPTQRLSELSLLTATERYQLLIEFNQKQSKILNSKFLIGECIHQLFEEQVNRTPTSIAVVYQDHQLTYRELNAKANSLAHYLRSLGVAAEVKVGICLERSLDLIVAVLAVLKAGGAYVPLDPAYPQERLAFMLKDAQLSLVISHSSLVNNFEQNAVICLDKNWEKVARESESNPVNRATSDNLAYIIYTSGSTGQSKGVMVEHGSLVNAYLAWEEIYQLSEQPTCHLQMASFAFDVFSGDMVRALCSGGKLVLCDREHLLDAENLYQLMLREKVDCAEFVPAVLRNLIQYLEESEQRLDFMRLLVCGSDSWYGNEYNKFRQFCSYQTRLINSFGVTEATIDSSYFESTNLDLPTDQLVPIGKPFPNTHLYILDTNLQPVPIGVTGELYISGAGLARGYLNRPELTTEKFIANPFESSKFRRLYKTGDLARYLHDGNIEFLGRSDNQVKIRGYRIELGEIEATLNQHPAIQQAVVLAREDRPGNKQLIAYCVARSHYKIEDSELKSEVSLFLATKLPEYMMPSSFILLKTLPLTPNGKIDRKRLPIPVQTETEPQVKAKNYRTPTQEILSGIWIQVLGIQSIGITDNFFQLGGHSLLATQVISRIRKAFQLEFPLRYLFESPTIAELSQRIEAEIKAGQKLELPPIASVPREGNLTLSFAQQRLWFANQLLPGNPAYNMPVAVRLFGSLNVKALEQSLNEVIKRHESLRTSFIEINGEPVQQIAPTLNLTIPIVDLREFSEIVQKAQQLAIAEVRQPFALDKAPLLRVKLLELGENDWVILFTMHHIISDAWSLGILIQEIAIFYEAFCIKKTSILPNLSIQYADFAVWQRQWLAEHWQTQLAYWQQQLNHLLLLQLPTDKPRPSMPILRGKRKTLILSKALSNALKSLSAKEGATLFMMLLAAFTTLLHWLTNQDDIVVGTDIANRNQAETEGLIGFFVNQLVLRTNVSGNPTFRELLAQVRRVTLEAHAHQDLPFDKLVEALNPERSLNRAPLFQVKLVMQNVPTPPLELPGLTLGFLEVDNGTSEFDLLLNVMETEEQLIGLVLAYKTDLFEDSTIARILARLETLLDNIVAQPNINLNALKEILSEADRLQQSIQEQEYQKTVGQKLSNIKRKSLKLGEKL</sequence>
<evidence type="ECO:0000313" key="7">
    <source>
        <dbReference type="Proteomes" id="UP000641646"/>
    </source>
</evidence>
<dbReference type="GO" id="GO:0005829">
    <property type="term" value="C:cytosol"/>
    <property type="evidence" value="ECO:0007669"/>
    <property type="project" value="TreeGrafter"/>
</dbReference>
<dbReference type="NCBIfam" id="TIGR01733">
    <property type="entry name" value="AA-adenyl-dom"/>
    <property type="match status" value="1"/>
</dbReference>
<dbReference type="RefSeq" id="WP_190467992.1">
    <property type="nucleotide sequence ID" value="NZ_JACJPW010000057.1"/>
</dbReference>
<dbReference type="GO" id="GO:0031177">
    <property type="term" value="F:phosphopantetheine binding"/>
    <property type="evidence" value="ECO:0007669"/>
    <property type="project" value="InterPro"/>
</dbReference>
<dbReference type="InterPro" id="IPR020806">
    <property type="entry name" value="PKS_PP-bd"/>
</dbReference>
<dbReference type="GO" id="GO:0008610">
    <property type="term" value="P:lipid biosynthetic process"/>
    <property type="evidence" value="ECO:0007669"/>
    <property type="project" value="UniProtKB-ARBA"/>
</dbReference>
<dbReference type="PROSITE" id="PS00455">
    <property type="entry name" value="AMP_BINDING"/>
    <property type="match status" value="1"/>
</dbReference>
<dbReference type="CDD" id="cd19543">
    <property type="entry name" value="DCL_NRPS"/>
    <property type="match status" value="1"/>
</dbReference>
<dbReference type="InterPro" id="IPR023213">
    <property type="entry name" value="CAT-like_dom_sf"/>
</dbReference>
<reference evidence="6" key="1">
    <citation type="journal article" date="2015" name="ISME J.">
        <title>Draft Genome Sequence of Streptomyces incarnatus NRRL8089, which Produces the Nucleoside Antibiotic Sinefungin.</title>
        <authorList>
            <person name="Oshima K."/>
            <person name="Hattori M."/>
            <person name="Shimizu H."/>
            <person name="Fukuda K."/>
            <person name="Nemoto M."/>
            <person name="Inagaki K."/>
            <person name="Tamura T."/>
        </authorList>
    </citation>
    <scope>NUCLEOTIDE SEQUENCE</scope>
    <source>
        <strain evidence="6">FACHB-1375</strain>
    </source>
</reference>
<dbReference type="FunFam" id="3.40.50.980:FF:000001">
    <property type="entry name" value="Non-ribosomal peptide synthetase"/>
    <property type="match status" value="1"/>
</dbReference>
<dbReference type="GO" id="GO:0043041">
    <property type="term" value="P:amino acid activation for nonribosomal peptide biosynthetic process"/>
    <property type="evidence" value="ECO:0007669"/>
    <property type="project" value="TreeGrafter"/>
</dbReference>
<dbReference type="Pfam" id="PF00668">
    <property type="entry name" value="Condensation"/>
    <property type="match status" value="2"/>
</dbReference>
<comment type="caution">
    <text evidence="6">The sequence shown here is derived from an EMBL/GenBank/DDBJ whole genome shotgun (WGS) entry which is preliminary data.</text>
</comment>
<feature type="domain" description="Carrier" evidence="5">
    <location>
        <begin position="990"/>
        <end position="1065"/>
    </location>
</feature>
<dbReference type="SUPFAM" id="SSF47336">
    <property type="entry name" value="ACP-like"/>
    <property type="match status" value="1"/>
</dbReference>
<dbReference type="Pfam" id="PF13193">
    <property type="entry name" value="AMP-binding_C"/>
    <property type="match status" value="1"/>
</dbReference>
<dbReference type="PROSITE" id="PS50075">
    <property type="entry name" value="CARRIER"/>
    <property type="match status" value="1"/>
</dbReference>
<dbReference type="Gene3D" id="3.30.300.30">
    <property type="match status" value="1"/>
</dbReference>
<accession>A0A926VI02</accession>
<dbReference type="Gene3D" id="3.40.50.980">
    <property type="match status" value="2"/>
</dbReference>
<dbReference type="Gene3D" id="1.10.1200.10">
    <property type="entry name" value="ACP-like"/>
    <property type="match status" value="1"/>
</dbReference>
<dbReference type="InterPro" id="IPR036736">
    <property type="entry name" value="ACP-like_sf"/>
</dbReference>
<protein>
    <submittedName>
        <fullName evidence="6">Amino acid adenylation domain-containing protein</fullName>
    </submittedName>
</protein>